<dbReference type="Pfam" id="PF08818">
    <property type="entry name" value="DUF1801"/>
    <property type="match status" value="1"/>
</dbReference>
<dbReference type="PIRSF" id="PIRSF021308">
    <property type="entry name" value="UCP021308"/>
    <property type="match status" value="1"/>
</dbReference>
<dbReference type="InterPro" id="IPR014922">
    <property type="entry name" value="YdhG-like"/>
</dbReference>
<evidence type="ECO:0000313" key="3">
    <source>
        <dbReference type="Proteomes" id="UP000224386"/>
    </source>
</evidence>
<protein>
    <recommendedName>
        <fullName evidence="1">YdhG-like domain-containing protein</fullName>
    </recommendedName>
</protein>
<accession>A0A2B2M3C4</accession>
<evidence type="ECO:0000313" key="2">
    <source>
        <dbReference type="EMBL" id="PFQ49411.1"/>
    </source>
</evidence>
<dbReference type="Proteomes" id="UP000224386">
    <property type="component" value="Unassembled WGS sequence"/>
</dbReference>
<dbReference type="Pfam" id="PF13376">
    <property type="entry name" value="OmdA"/>
    <property type="match status" value="1"/>
</dbReference>
<dbReference type="AlphaFoldDB" id="A0A2B2M3C4"/>
<dbReference type="Gene3D" id="3.90.1150.200">
    <property type="match status" value="1"/>
</dbReference>
<comment type="caution">
    <text evidence="2">The sequence shown here is derived from an EMBL/GenBank/DDBJ whole genome shotgun (WGS) entry which is preliminary data.</text>
</comment>
<organism evidence="2 3">
    <name type="scientific">Bacillus cereus</name>
    <dbReference type="NCBI Taxonomy" id="1396"/>
    <lineage>
        <taxon>Bacteria</taxon>
        <taxon>Bacillati</taxon>
        <taxon>Bacillota</taxon>
        <taxon>Bacilli</taxon>
        <taxon>Bacillales</taxon>
        <taxon>Bacillaceae</taxon>
        <taxon>Bacillus</taxon>
        <taxon>Bacillus cereus group</taxon>
    </lineage>
</organism>
<sequence>MTSSRMNPKVDEFLNGAKKWREEYEKLRSIILDCDLTEDFKWMHPCYTFEGKNIVLIHGFKEYCALQFHKGALLQDTNEILVQQTENTQTARQIRFTNIQEIIEMEAILKKYITEAIEVEKKGLKLEVKERKEIVIFEELQHKFDEMPTFKTAFESLTPGRKRAYILYFSQAKQSKTRVSRIEKYMKQIFDGKGLNDCTCGLSKKGTNCDGSHKALNK</sequence>
<gene>
    <name evidence="2" type="ORF">COK05_06405</name>
</gene>
<name>A0A2B2M3C4_BACCE</name>
<dbReference type="Gene3D" id="3.40.5.90">
    <property type="entry name" value="CDGSH iron-sulfur domain, mitoNEET-type"/>
    <property type="match status" value="1"/>
</dbReference>
<dbReference type="InterPro" id="IPR016786">
    <property type="entry name" value="YdeI_bac"/>
</dbReference>
<proteinExistence type="predicted"/>
<reference evidence="2 3" key="1">
    <citation type="submission" date="2017-09" db="EMBL/GenBank/DDBJ databases">
        <title>Large-scale bioinformatics analysis of Bacillus genomes uncovers conserved roles of natural products in bacterial physiology.</title>
        <authorList>
            <consortium name="Agbiome Team Llc"/>
            <person name="Bleich R.M."/>
            <person name="Grubbs K.J."/>
            <person name="Santa Maria K.C."/>
            <person name="Allen S.E."/>
            <person name="Farag S."/>
            <person name="Shank E.A."/>
            <person name="Bowers A."/>
        </authorList>
    </citation>
    <scope>NUCLEOTIDE SEQUENCE [LARGE SCALE GENOMIC DNA]</scope>
    <source>
        <strain evidence="2 3">AFS070861</strain>
    </source>
</reference>
<dbReference type="RefSeq" id="WP_098611911.1">
    <property type="nucleotide sequence ID" value="NZ_JBNNUB010000009.1"/>
</dbReference>
<dbReference type="InterPro" id="IPR042216">
    <property type="entry name" value="MitoNEET_CISD"/>
</dbReference>
<dbReference type="SUPFAM" id="SSF159888">
    <property type="entry name" value="YdhG-like"/>
    <property type="match status" value="1"/>
</dbReference>
<feature type="domain" description="YdhG-like" evidence="1">
    <location>
        <begin position="20"/>
        <end position="117"/>
    </location>
</feature>
<dbReference type="EMBL" id="NVAP01000012">
    <property type="protein sequence ID" value="PFQ49411.1"/>
    <property type="molecule type" value="Genomic_DNA"/>
</dbReference>
<evidence type="ECO:0000259" key="1">
    <source>
        <dbReference type="Pfam" id="PF08818"/>
    </source>
</evidence>